<feature type="region of interest" description="Disordered" evidence="1">
    <location>
        <begin position="349"/>
        <end position="415"/>
    </location>
</feature>
<dbReference type="EMBL" id="ML122259">
    <property type="protein sequence ID" value="RPD62320.1"/>
    <property type="molecule type" value="Genomic_DNA"/>
</dbReference>
<dbReference type="AlphaFoldDB" id="A0A5C2SF13"/>
<feature type="compositionally biased region" description="Low complexity" evidence="1">
    <location>
        <begin position="227"/>
        <end position="242"/>
    </location>
</feature>
<organism evidence="2 3">
    <name type="scientific">Lentinus tigrinus ALCF2SS1-6</name>
    <dbReference type="NCBI Taxonomy" id="1328759"/>
    <lineage>
        <taxon>Eukaryota</taxon>
        <taxon>Fungi</taxon>
        <taxon>Dikarya</taxon>
        <taxon>Basidiomycota</taxon>
        <taxon>Agaricomycotina</taxon>
        <taxon>Agaricomycetes</taxon>
        <taxon>Polyporales</taxon>
        <taxon>Polyporaceae</taxon>
        <taxon>Lentinus</taxon>
    </lineage>
</organism>
<feature type="compositionally biased region" description="Low complexity" evidence="1">
    <location>
        <begin position="370"/>
        <end position="391"/>
    </location>
</feature>
<proteinExistence type="predicted"/>
<gene>
    <name evidence="2" type="ORF">L227DRAFT_544794</name>
</gene>
<name>A0A5C2SF13_9APHY</name>
<evidence type="ECO:0000256" key="1">
    <source>
        <dbReference type="SAM" id="MobiDB-lite"/>
    </source>
</evidence>
<dbReference type="OrthoDB" id="3358956at2759"/>
<protein>
    <recommendedName>
        <fullName evidence="4">Origin recognition complex subunit 6</fullName>
    </recommendedName>
</protein>
<feature type="compositionally biased region" description="Low complexity" evidence="1">
    <location>
        <begin position="253"/>
        <end position="265"/>
    </location>
</feature>
<evidence type="ECO:0000313" key="2">
    <source>
        <dbReference type="EMBL" id="RPD62320.1"/>
    </source>
</evidence>
<evidence type="ECO:0008006" key="4">
    <source>
        <dbReference type="Google" id="ProtNLM"/>
    </source>
</evidence>
<feature type="compositionally biased region" description="Pro residues" evidence="1">
    <location>
        <begin position="243"/>
        <end position="252"/>
    </location>
</feature>
<reference evidence="2" key="1">
    <citation type="journal article" date="2018" name="Genome Biol. Evol.">
        <title>Genomics and development of Lentinus tigrinus, a white-rot wood-decaying mushroom with dimorphic fruiting bodies.</title>
        <authorList>
            <person name="Wu B."/>
            <person name="Xu Z."/>
            <person name="Knudson A."/>
            <person name="Carlson A."/>
            <person name="Chen N."/>
            <person name="Kovaka S."/>
            <person name="LaButti K."/>
            <person name="Lipzen A."/>
            <person name="Pennachio C."/>
            <person name="Riley R."/>
            <person name="Schakwitz W."/>
            <person name="Umezawa K."/>
            <person name="Ohm R.A."/>
            <person name="Grigoriev I.V."/>
            <person name="Nagy L.G."/>
            <person name="Gibbons J."/>
            <person name="Hibbett D."/>
        </authorList>
    </citation>
    <scope>NUCLEOTIDE SEQUENCE [LARGE SCALE GENOMIC DNA]</scope>
    <source>
        <strain evidence="2">ALCF2SS1-6</strain>
    </source>
</reference>
<keyword evidence="3" id="KW-1185">Reference proteome</keyword>
<dbReference type="STRING" id="1328759.A0A5C2SF13"/>
<feature type="region of interest" description="Disordered" evidence="1">
    <location>
        <begin position="219"/>
        <end position="287"/>
    </location>
</feature>
<accession>A0A5C2SF13</accession>
<evidence type="ECO:0000313" key="3">
    <source>
        <dbReference type="Proteomes" id="UP000313359"/>
    </source>
</evidence>
<sequence>MSRQHDSLLERLCSEDGKVNVDTFNKAKAILHTAKLKTGPGSGYALGEGATGLPAICAYIAAEKLGEVNISEKMAQTASCLKPSLFKTTLKTVRSALAAAEAATSPRKAARNVSYQDLVVGYKLGKKALVIDWMKQAEITLMQNPEMRRRLAKAYDAITVAVFCWTLRIMGKKFDMDELREKYHVSKDRFEEITEALHEVCKSVEKAIKDDITSLRAQSSIGKLPRTATTSPTKQPTTKDTSIPPPLPPPALTPSRSRSLTRSPSKSVLRAPSADLSPTKTPSHKRKVAFDGPIAEEDEEEFDALATPSKRQKFSSPIKALTTPLAATPATPRSSTRLAGIAAIRARREAEEGSMLSMGAGPSTPRRPRTLPSEPSSTHSNRSVRSSRSHTGSAPSTPRKRMTLPTVREEPEVPRRRYRPVFADQQQWLKGDARLERELRPYVDRWRELMQKADGDMWKAAGMAAYAGTVKLGS</sequence>
<dbReference type="Proteomes" id="UP000313359">
    <property type="component" value="Unassembled WGS sequence"/>
</dbReference>